<dbReference type="InterPro" id="IPR053147">
    <property type="entry name" value="Hsp_HslJ-like"/>
</dbReference>
<proteinExistence type="predicted"/>
<dbReference type="Proteomes" id="UP001197770">
    <property type="component" value="Unassembled WGS sequence"/>
</dbReference>
<protein>
    <submittedName>
        <fullName evidence="2">META domain-containing protein</fullName>
    </submittedName>
</protein>
<dbReference type="EMBL" id="JAJGMW010000002">
    <property type="protein sequence ID" value="MCC4211486.1"/>
    <property type="molecule type" value="Genomic_DNA"/>
</dbReference>
<dbReference type="RefSeq" id="WP_228228600.1">
    <property type="nucleotide sequence ID" value="NZ_JAJGMW010000002.1"/>
</dbReference>
<sequence>MKAIWPTLILICTVIAACKSTDKNSLGPQGSFEVQTIKRDSVAVKEITLNFNAENGQLNGKGVCNSYSSTYVVSGKNIKFSPAVSTKMMCPEGTTLEYNFFQALQNASSYTLKRGKLTLYNAEEEVLLSASED</sequence>
<dbReference type="PANTHER" id="PTHR35535:SF1">
    <property type="entry name" value="HEAT SHOCK PROTEIN HSLJ"/>
    <property type="match status" value="1"/>
</dbReference>
<dbReference type="Pfam" id="PF03724">
    <property type="entry name" value="META"/>
    <property type="match status" value="1"/>
</dbReference>
<dbReference type="PANTHER" id="PTHR35535">
    <property type="entry name" value="HEAT SHOCK PROTEIN HSLJ"/>
    <property type="match status" value="1"/>
</dbReference>
<dbReference type="Gene3D" id="2.40.128.270">
    <property type="match status" value="1"/>
</dbReference>
<evidence type="ECO:0000259" key="1">
    <source>
        <dbReference type="Pfam" id="PF03724"/>
    </source>
</evidence>
<dbReference type="PROSITE" id="PS51257">
    <property type="entry name" value="PROKAR_LIPOPROTEIN"/>
    <property type="match status" value="1"/>
</dbReference>
<gene>
    <name evidence="2" type="ORF">LLW17_02040</name>
</gene>
<dbReference type="InterPro" id="IPR038670">
    <property type="entry name" value="HslJ-like_sf"/>
</dbReference>
<organism evidence="2 3">
    <name type="scientific">Leeuwenhoekiella parthenopeia</name>
    <dbReference type="NCBI Taxonomy" id="2890320"/>
    <lineage>
        <taxon>Bacteria</taxon>
        <taxon>Pseudomonadati</taxon>
        <taxon>Bacteroidota</taxon>
        <taxon>Flavobacteriia</taxon>
        <taxon>Flavobacteriales</taxon>
        <taxon>Flavobacteriaceae</taxon>
        <taxon>Leeuwenhoekiella</taxon>
    </lineage>
</organism>
<reference evidence="2 3" key="1">
    <citation type="submission" date="2021-11" db="EMBL/GenBank/DDBJ databases">
        <title>Seasonal and diel survey of microbial diversity of the Tyrrhenian coast.</title>
        <authorList>
            <person name="Gattoni G."/>
            <person name="Corral P."/>
        </authorList>
    </citation>
    <scope>NUCLEOTIDE SEQUENCE [LARGE SCALE GENOMIC DNA]</scope>
    <source>
        <strain evidence="2 3">Mr9</strain>
    </source>
</reference>
<dbReference type="InterPro" id="IPR005184">
    <property type="entry name" value="DUF306_Meta_HslJ"/>
</dbReference>
<name>A0ABS8GQQ7_9FLAO</name>
<feature type="domain" description="DUF306" evidence="1">
    <location>
        <begin position="29"/>
        <end position="129"/>
    </location>
</feature>
<evidence type="ECO:0000313" key="2">
    <source>
        <dbReference type="EMBL" id="MCC4211486.1"/>
    </source>
</evidence>
<accession>A0ABS8GQQ7</accession>
<evidence type="ECO:0000313" key="3">
    <source>
        <dbReference type="Proteomes" id="UP001197770"/>
    </source>
</evidence>
<keyword evidence="3" id="KW-1185">Reference proteome</keyword>
<comment type="caution">
    <text evidence="2">The sequence shown here is derived from an EMBL/GenBank/DDBJ whole genome shotgun (WGS) entry which is preliminary data.</text>
</comment>